<evidence type="ECO:0008006" key="3">
    <source>
        <dbReference type="Google" id="ProtNLM"/>
    </source>
</evidence>
<comment type="caution">
    <text evidence="1">The sequence shown here is derived from an EMBL/GenBank/DDBJ whole genome shotgun (WGS) entry which is preliminary data.</text>
</comment>
<proteinExistence type="predicted"/>
<evidence type="ECO:0000313" key="2">
    <source>
        <dbReference type="Proteomes" id="UP000627573"/>
    </source>
</evidence>
<name>A0A8I1D931_RHOER</name>
<dbReference type="Proteomes" id="UP000627573">
    <property type="component" value="Unassembled WGS sequence"/>
</dbReference>
<gene>
    <name evidence="1" type="ORF">I3517_16475</name>
</gene>
<organism evidence="1 2">
    <name type="scientific">Rhodococcus erythropolis</name>
    <name type="common">Arthrobacter picolinophilus</name>
    <dbReference type="NCBI Taxonomy" id="1833"/>
    <lineage>
        <taxon>Bacteria</taxon>
        <taxon>Bacillati</taxon>
        <taxon>Actinomycetota</taxon>
        <taxon>Actinomycetes</taxon>
        <taxon>Mycobacteriales</taxon>
        <taxon>Nocardiaceae</taxon>
        <taxon>Rhodococcus</taxon>
        <taxon>Rhodococcus erythropolis group</taxon>
    </lineage>
</organism>
<reference evidence="1 2" key="1">
    <citation type="submission" date="2020-12" db="EMBL/GenBank/DDBJ databases">
        <title>Draft genome sequence of furan degrading bacterial strain FUR100.</title>
        <authorList>
            <person name="Woiski C."/>
        </authorList>
    </citation>
    <scope>NUCLEOTIDE SEQUENCE [LARGE SCALE GENOMIC DNA]</scope>
    <source>
        <strain evidence="1 2">FUR100</strain>
    </source>
</reference>
<dbReference type="EMBL" id="JAECSB010000057">
    <property type="protein sequence ID" value="MBH5144213.1"/>
    <property type="molecule type" value="Genomic_DNA"/>
</dbReference>
<protein>
    <recommendedName>
        <fullName evidence="3">Antitoxin VbhA domain-containing protein</fullName>
    </recommendedName>
</protein>
<sequence length="64" mass="7157">MVNKGALSKEEALAEYARLTPIMAIEGRTMSEPTQELLVELLQNNITLEDALDSIINRRTQPES</sequence>
<evidence type="ECO:0000313" key="1">
    <source>
        <dbReference type="EMBL" id="MBH5144213.1"/>
    </source>
</evidence>
<dbReference type="AlphaFoldDB" id="A0A8I1D931"/>
<accession>A0A8I1D931</accession>
<keyword evidence="2" id="KW-1185">Reference proteome</keyword>